<dbReference type="Proteomes" id="UP001562354">
    <property type="component" value="Unassembled WGS sequence"/>
</dbReference>
<organism evidence="2 3">
    <name type="scientific">Neodothiora populina</name>
    <dbReference type="NCBI Taxonomy" id="2781224"/>
    <lineage>
        <taxon>Eukaryota</taxon>
        <taxon>Fungi</taxon>
        <taxon>Dikarya</taxon>
        <taxon>Ascomycota</taxon>
        <taxon>Pezizomycotina</taxon>
        <taxon>Dothideomycetes</taxon>
        <taxon>Dothideomycetidae</taxon>
        <taxon>Dothideales</taxon>
        <taxon>Dothioraceae</taxon>
        <taxon>Neodothiora</taxon>
    </lineage>
</organism>
<reference evidence="2 3" key="1">
    <citation type="submission" date="2024-07" db="EMBL/GenBank/DDBJ databases">
        <title>Draft sequence of the Neodothiora populina.</title>
        <authorList>
            <person name="Drown D.D."/>
            <person name="Schuette U.S."/>
            <person name="Buechlein A.B."/>
            <person name="Rusch D.R."/>
            <person name="Winton L.W."/>
            <person name="Adams G.A."/>
        </authorList>
    </citation>
    <scope>NUCLEOTIDE SEQUENCE [LARGE SCALE GENOMIC DNA]</scope>
    <source>
        <strain evidence="2 3">CPC 39397</strain>
    </source>
</reference>
<feature type="compositionally biased region" description="Polar residues" evidence="1">
    <location>
        <begin position="202"/>
        <end position="217"/>
    </location>
</feature>
<feature type="compositionally biased region" description="Low complexity" evidence="1">
    <location>
        <begin position="353"/>
        <end position="363"/>
    </location>
</feature>
<proteinExistence type="predicted"/>
<accession>A0ABR3PBQ4</accession>
<feature type="region of interest" description="Disordered" evidence="1">
    <location>
        <begin position="163"/>
        <end position="325"/>
    </location>
</feature>
<gene>
    <name evidence="2" type="ORF">AAFC00_006750</name>
</gene>
<feature type="compositionally biased region" description="Low complexity" evidence="1">
    <location>
        <begin position="105"/>
        <end position="119"/>
    </location>
</feature>
<feature type="compositionally biased region" description="Polar residues" evidence="1">
    <location>
        <begin position="228"/>
        <end position="237"/>
    </location>
</feature>
<dbReference type="EMBL" id="JBFMKM010000010">
    <property type="protein sequence ID" value="KAL1303353.1"/>
    <property type="molecule type" value="Genomic_DNA"/>
</dbReference>
<feature type="compositionally biased region" description="Polar residues" evidence="1">
    <location>
        <begin position="342"/>
        <end position="352"/>
    </location>
</feature>
<feature type="compositionally biased region" description="Low complexity" evidence="1">
    <location>
        <begin position="378"/>
        <end position="406"/>
    </location>
</feature>
<keyword evidence="3" id="KW-1185">Reference proteome</keyword>
<name>A0ABR3PBQ4_9PEZI</name>
<sequence>MMEGSMEDNRRQSRLYSLSPVVTTNLGLNGVPTPPLSPSLSASTMSCIVRPPTHGGGPLSSHPTTPIDMPGAWVSTTDLQAQVLSNTTNTDRIERRNTQSLNLTESPRSSASPSVSAEAEPSRHDSFRTPMTPASANNNQQRRGSKTVRKLLSLSGLRNSFIGGSNTSLSDPSSVFSPNHNHNQHQSEGESDQQSQGLGFTTACTSSNQERPSSRLSSFGLPQGTKRAASTSMPSTSSDDKQSLPRSPLRKKKSTGWFRRTSQILFSGQDNSSQHGLSSRESRSPSASTEGKRAGSLSSVNEATTPAASSRPQLSHTPSSPHVSKARRLSRNFLASDDHQARSSSLGQGQVHQPSSLQHQTLPQSPPQSQPKDESQRQASSPPALFSSLSQSSTQGSSSQNQNQPPRLRPHTSQPSQTSQTFDIPSIQEPPRTSHSSKPTLLPEIDTLAGGRLDGGYLGAEDMFANIGR</sequence>
<feature type="compositionally biased region" description="Polar residues" evidence="1">
    <location>
        <begin position="260"/>
        <end position="277"/>
    </location>
</feature>
<feature type="region of interest" description="Disordered" evidence="1">
    <location>
        <begin position="337"/>
        <end position="442"/>
    </location>
</feature>
<feature type="region of interest" description="Disordered" evidence="1">
    <location>
        <begin position="85"/>
        <end position="146"/>
    </location>
</feature>
<evidence type="ECO:0000313" key="2">
    <source>
        <dbReference type="EMBL" id="KAL1303353.1"/>
    </source>
</evidence>
<dbReference type="GeneID" id="95980449"/>
<comment type="caution">
    <text evidence="2">The sequence shown here is derived from an EMBL/GenBank/DDBJ whole genome shotgun (WGS) entry which is preliminary data.</text>
</comment>
<feature type="compositionally biased region" description="Polar residues" evidence="1">
    <location>
        <begin position="163"/>
        <end position="181"/>
    </location>
</feature>
<protein>
    <submittedName>
        <fullName evidence="2">Uncharacterized protein</fullName>
    </submittedName>
</protein>
<evidence type="ECO:0000313" key="3">
    <source>
        <dbReference type="Proteomes" id="UP001562354"/>
    </source>
</evidence>
<feature type="compositionally biased region" description="Polar residues" evidence="1">
    <location>
        <begin position="411"/>
        <end position="423"/>
    </location>
</feature>
<feature type="compositionally biased region" description="Polar residues" evidence="1">
    <location>
        <begin position="132"/>
        <end position="142"/>
    </location>
</feature>
<evidence type="ECO:0000256" key="1">
    <source>
        <dbReference type="SAM" id="MobiDB-lite"/>
    </source>
</evidence>
<feature type="compositionally biased region" description="Polar residues" evidence="1">
    <location>
        <begin position="296"/>
        <end position="322"/>
    </location>
</feature>
<dbReference type="RefSeq" id="XP_069199628.1">
    <property type="nucleotide sequence ID" value="XM_069346749.1"/>
</dbReference>